<sequence>MRFCSCLDDSMLRVWFLIEKGKRLRSFNSGLHNQNGSSKCKAQIKFSCTHKVHRVMYSVDVPVLMVCVSQGIESWFGTQESILVLHKEIAKVVFFG</sequence>
<proteinExistence type="predicted"/>
<protein>
    <submittedName>
        <fullName evidence="1">Uncharacterized protein</fullName>
    </submittedName>
</protein>
<dbReference type="AlphaFoldDB" id="A0A8S9K8H2"/>
<comment type="caution">
    <text evidence="1">The sequence shown here is derived from an EMBL/GenBank/DDBJ whole genome shotgun (WGS) entry which is preliminary data.</text>
</comment>
<reference evidence="1" key="1">
    <citation type="submission" date="2019-12" db="EMBL/GenBank/DDBJ databases">
        <title>Genome sequencing and annotation of Brassica cretica.</title>
        <authorList>
            <person name="Studholme D.J."/>
            <person name="Sarris P.F."/>
        </authorList>
    </citation>
    <scope>NUCLEOTIDE SEQUENCE</scope>
    <source>
        <strain evidence="1">PFS-102/07</strain>
        <tissue evidence="1">Leaf</tissue>
    </source>
</reference>
<evidence type="ECO:0000313" key="1">
    <source>
        <dbReference type="EMBL" id="KAF2589656.1"/>
    </source>
</evidence>
<organism evidence="1">
    <name type="scientific">Brassica cretica</name>
    <name type="common">Mustard</name>
    <dbReference type="NCBI Taxonomy" id="69181"/>
    <lineage>
        <taxon>Eukaryota</taxon>
        <taxon>Viridiplantae</taxon>
        <taxon>Streptophyta</taxon>
        <taxon>Embryophyta</taxon>
        <taxon>Tracheophyta</taxon>
        <taxon>Spermatophyta</taxon>
        <taxon>Magnoliopsida</taxon>
        <taxon>eudicotyledons</taxon>
        <taxon>Gunneridae</taxon>
        <taxon>Pentapetalae</taxon>
        <taxon>rosids</taxon>
        <taxon>malvids</taxon>
        <taxon>Brassicales</taxon>
        <taxon>Brassicaceae</taxon>
        <taxon>Brassiceae</taxon>
        <taxon>Brassica</taxon>
    </lineage>
</organism>
<gene>
    <name evidence="1" type="ORF">F2Q70_00041611</name>
</gene>
<dbReference type="EMBL" id="QGKY02000190">
    <property type="protein sequence ID" value="KAF2589656.1"/>
    <property type="molecule type" value="Genomic_DNA"/>
</dbReference>
<name>A0A8S9K8H2_BRACR</name>
<accession>A0A8S9K8H2</accession>